<comment type="caution">
    <text evidence="1">The sequence shown here is derived from an EMBL/GenBank/DDBJ whole genome shotgun (WGS) entry which is preliminary data.</text>
</comment>
<sequence>MRYAAIDWETAIPKSADPAGVLHEVPGLLSDGQIDILALTATLAIFAAYALLRRGDTEEQLPEPPRLQLAPPRPVTTPLALVRRRTRLRTRPLTQLRTKAD</sequence>
<keyword evidence="2" id="KW-1185">Reference proteome</keyword>
<name>A0A8J3M852_9RHOB</name>
<organism evidence="1 2">
    <name type="scientific">Seohaeicola zhoushanensis</name>
    <dbReference type="NCBI Taxonomy" id="1569283"/>
    <lineage>
        <taxon>Bacteria</taxon>
        <taxon>Pseudomonadati</taxon>
        <taxon>Pseudomonadota</taxon>
        <taxon>Alphaproteobacteria</taxon>
        <taxon>Rhodobacterales</taxon>
        <taxon>Roseobacteraceae</taxon>
        <taxon>Seohaeicola</taxon>
    </lineage>
</organism>
<protein>
    <submittedName>
        <fullName evidence="1">Uncharacterized protein</fullName>
    </submittedName>
</protein>
<dbReference type="AlphaFoldDB" id="A0A8J3M852"/>
<reference evidence="1" key="2">
    <citation type="submission" date="2020-09" db="EMBL/GenBank/DDBJ databases">
        <authorList>
            <person name="Sun Q."/>
            <person name="Kim S."/>
        </authorList>
    </citation>
    <scope>NUCLEOTIDE SEQUENCE</scope>
    <source>
        <strain evidence="1">KCTC 42650</strain>
    </source>
</reference>
<dbReference type="RefSeq" id="WP_189680208.1">
    <property type="nucleotide sequence ID" value="NZ_BNCJ01000005.1"/>
</dbReference>
<gene>
    <name evidence="1" type="ORF">GCM10017056_22730</name>
</gene>
<dbReference type="Proteomes" id="UP000626220">
    <property type="component" value="Unassembled WGS sequence"/>
</dbReference>
<proteinExistence type="predicted"/>
<accession>A0A8J3M852</accession>
<evidence type="ECO:0000313" key="1">
    <source>
        <dbReference type="EMBL" id="GHF50488.1"/>
    </source>
</evidence>
<evidence type="ECO:0000313" key="2">
    <source>
        <dbReference type="Proteomes" id="UP000626220"/>
    </source>
</evidence>
<dbReference type="EMBL" id="BNCJ01000005">
    <property type="protein sequence ID" value="GHF50488.1"/>
    <property type="molecule type" value="Genomic_DNA"/>
</dbReference>
<reference evidence="1" key="1">
    <citation type="journal article" date="2014" name="Int. J. Syst. Evol. Microbiol.">
        <title>Complete genome sequence of Corynebacterium casei LMG S-19264T (=DSM 44701T), isolated from a smear-ripened cheese.</title>
        <authorList>
            <consortium name="US DOE Joint Genome Institute (JGI-PGF)"/>
            <person name="Walter F."/>
            <person name="Albersmeier A."/>
            <person name="Kalinowski J."/>
            <person name="Ruckert C."/>
        </authorList>
    </citation>
    <scope>NUCLEOTIDE SEQUENCE</scope>
    <source>
        <strain evidence="1">KCTC 42650</strain>
    </source>
</reference>